<dbReference type="EMBL" id="CCYD01000645">
    <property type="protein sequence ID" value="CEG42726.1"/>
    <property type="molecule type" value="Genomic_DNA"/>
</dbReference>
<dbReference type="GeneID" id="36408033"/>
<dbReference type="Proteomes" id="UP000054928">
    <property type="component" value="Unassembled WGS sequence"/>
</dbReference>
<name>A0A0P1ANH4_PLAHL</name>
<keyword evidence="2" id="KW-1185">Reference proteome</keyword>
<sequence length="82" mass="9635">MRACWTSPALIVKHVVAHFHVKWVISWQTHQEQNYYINDPGLANTNDSAYRLYFYVLGKKQQNRAVHLSSHEQVESDSLQSY</sequence>
<evidence type="ECO:0000313" key="2">
    <source>
        <dbReference type="Proteomes" id="UP000054928"/>
    </source>
</evidence>
<dbReference type="AlphaFoldDB" id="A0A0P1ANH4"/>
<protein>
    <submittedName>
        <fullName evidence="1">Uncharacterized protein</fullName>
    </submittedName>
</protein>
<organism evidence="1 2">
    <name type="scientific">Plasmopara halstedii</name>
    <name type="common">Downy mildew of sunflower</name>
    <dbReference type="NCBI Taxonomy" id="4781"/>
    <lineage>
        <taxon>Eukaryota</taxon>
        <taxon>Sar</taxon>
        <taxon>Stramenopiles</taxon>
        <taxon>Oomycota</taxon>
        <taxon>Peronosporomycetes</taxon>
        <taxon>Peronosporales</taxon>
        <taxon>Peronosporaceae</taxon>
        <taxon>Plasmopara</taxon>
    </lineage>
</organism>
<dbReference type="RefSeq" id="XP_024579095.1">
    <property type="nucleotide sequence ID" value="XM_024728638.1"/>
</dbReference>
<reference evidence="2" key="1">
    <citation type="submission" date="2014-09" db="EMBL/GenBank/DDBJ databases">
        <authorList>
            <person name="Sharma Rahul"/>
            <person name="Thines Marco"/>
        </authorList>
    </citation>
    <scope>NUCLEOTIDE SEQUENCE [LARGE SCALE GENOMIC DNA]</scope>
</reference>
<evidence type="ECO:0000313" key="1">
    <source>
        <dbReference type="EMBL" id="CEG42726.1"/>
    </source>
</evidence>
<proteinExistence type="predicted"/>
<accession>A0A0P1ANH4</accession>